<evidence type="ECO:0000313" key="1">
    <source>
        <dbReference type="EMBL" id="AGY48729.1"/>
    </source>
</evidence>
<accession>U5PXT8</accession>
<reference evidence="1 2" key="1">
    <citation type="journal article" date="2013" name="Genome Announc.">
        <title>Complete Genome of Bacillus megaterium Siphophage Staley.</title>
        <authorList>
            <person name="Hastings W.J."/>
            <person name="Ritter M.A."/>
            <person name="Chamakura K.R."/>
            <person name="Kuty Everett G.F."/>
        </authorList>
    </citation>
    <scope>NUCLEOTIDE SEQUENCE [LARGE SCALE GENOMIC DNA]</scope>
</reference>
<dbReference type="GeneID" id="17959515"/>
<dbReference type="RefSeq" id="YP_008770760.1">
    <property type="nucleotide sequence ID" value="NC_022767.1"/>
</dbReference>
<sequence>MLLLFLWRKNMRKMIFITVDRSYKEVQNECN</sequence>
<dbReference type="Proteomes" id="UP000017658">
    <property type="component" value="Segment"/>
</dbReference>
<protein>
    <submittedName>
        <fullName evidence="1">Uncharacterized protein</fullName>
    </submittedName>
</protein>
<dbReference type="EMBL" id="KF669663">
    <property type="protein sequence ID" value="AGY48729.1"/>
    <property type="molecule type" value="Genomic_DNA"/>
</dbReference>
<organism evidence="1 2">
    <name type="scientific">Bacillus phage Staley</name>
    <dbReference type="NCBI Taxonomy" id="1406792"/>
    <lineage>
        <taxon>Viruses</taxon>
        <taxon>Duplodnaviria</taxon>
        <taxon>Heunggongvirae</taxon>
        <taxon>Uroviricota</taxon>
        <taxon>Caudoviricetes</taxon>
        <taxon>Slashvirus</taxon>
        <taxon>Slashvirus staley</taxon>
    </lineage>
</organism>
<proteinExistence type="predicted"/>
<evidence type="ECO:0000313" key="2">
    <source>
        <dbReference type="Proteomes" id="UP000017658"/>
    </source>
</evidence>
<keyword evidence="2" id="KW-1185">Reference proteome</keyword>
<gene>
    <name evidence="1" type="ORF">Staley_46</name>
</gene>
<dbReference type="KEGG" id="vg:17959515"/>
<name>U5PXT8_9CAUD</name>